<evidence type="ECO:0000313" key="15">
    <source>
        <dbReference type="EMBL" id="WMW78389.1"/>
    </source>
</evidence>
<evidence type="ECO:0000256" key="10">
    <source>
        <dbReference type="ARBA" id="ARBA00022840"/>
    </source>
</evidence>
<evidence type="ECO:0000256" key="7">
    <source>
        <dbReference type="ARBA" id="ARBA00022694"/>
    </source>
</evidence>
<dbReference type="NCBIfam" id="TIGR00057">
    <property type="entry name" value="L-threonylcarbamoyladenylate synthase"/>
    <property type="match status" value="1"/>
</dbReference>
<dbReference type="Pfam" id="PF01300">
    <property type="entry name" value="Sua5_yciO_yrdC"/>
    <property type="match status" value="1"/>
</dbReference>
<keyword evidence="9 13" id="KW-0547">Nucleotide-binding</keyword>
<keyword evidence="5 13" id="KW-0963">Cytoplasm</keyword>
<accession>A0ABY9RB61</accession>
<dbReference type="PANTHER" id="PTHR17490:SF16">
    <property type="entry name" value="THREONYLCARBAMOYL-AMP SYNTHASE"/>
    <property type="match status" value="1"/>
</dbReference>
<evidence type="ECO:0000256" key="2">
    <source>
        <dbReference type="ARBA" id="ARBA00007663"/>
    </source>
</evidence>
<evidence type="ECO:0000259" key="14">
    <source>
        <dbReference type="PROSITE" id="PS51163"/>
    </source>
</evidence>
<dbReference type="InterPro" id="IPR006070">
    <property type="entry name" value="Sua5-like_dom"/>
</dbReference>
<dbReference type="EC" id="2.7.7.87" evidence="3 13"/>
<evidence type="ECO:0000256" key="8">
    <source>
        <dbReference type="ARBA" id="ARBA00022695"/>
    </source>
</evidence>
<evidence type="ECO:0000256" key="11">
    <source>
        <dbReference type="ARBA" id="ARBA00029774"/>
    </source>
</evidence>
<evidence type="ECO:0000256" key="12">
    <source>
        <dbReference type="ARBA" id="ARBA00048366"/>
    </source>
</evidence>
<comment type="function">
    <text evidence="13">Required for the formation of a threonylcarbamoyl group on adenosine at position 37 (t(6)A37) in tRNAs that read codons beginning with adenine.</text>
</comment>
<dbReference type="InterPro" id="IPR050156">
    <property type="entry name" value="TC-AMP_synthase_SUA5"/>
</dbReference>
<dbReference type="InterPro" id="IPR038385">
    <property type="entry name" value="Sua5/YwlC_C"/>
</dbReference>
<dbReference type="InterPro" id="IPR010923">
    <property type="entry name" value="T(6)A37_SUA5"/>
</dbReference>
<keyword evidence="8 13" id="KW-0548">Nucleotidyltransferase</keyword>
<evidence type="ECO:0000256" key="3">
    <source>
        <dbReference type="ARBA" id="ARBA00012584"/>
    </source>
</evidence>
<dbReference type="SUPFAM" id="SSF55821">
    <property type="entry name" value="YrdC/RibB"/>
    <property type="match status" value="1"/>
</dbReference>
<dbReference type="PIRSF" id="PIRSF004930">
    <property type="entry name" value="Tln_factor_SUA5"/>
    <property type="match status" value="1"/>
</dbReference>
<protein>
    <recommendedName>
        <fullName evidence="4 13">Threonylcarbamoyl-AMP synthase</fullName>
        <shortName evidence="13">TC-AMP synthase</shortName>
        <ecNumber evidence="3 13">2.7.7.87</ecNumber>
    </recommendedName>
    <alternativeName>
        <fullName evidence="11 13">L-threonylcarbamoyladenylate synthase</fullName>
    </alternativeName>
</protein>
<name>A0ABY9RB61_9FLAO</name>
<dbReference type="InterPro" id="IPR005145">
    <property type="entry name" value="Sua5_C"/>
</dbReference>
<dbReference type="Gene3D" id="3.90.870.10">
    <property type="entry name" value="DHBP synthase"/>
    <property type="match status" value="1"/>
</dbReference>
<evidence type="ECO:0000256" key="6">
    <source>
        <dbReference type="ARBA" id="ARBA00022679"/>
    </source>
</evidence>
<dbReference type="EMBL" id="CP133721">
    <property type="protein sequence ID" value="WMW78389.1"/>
    <property type="molecule type" value="Genomic_DNA"/>
</dbReference>
<keyword evidence="10 13" id="KW-0067">ATP-binding</keyword>
<evidence type="ECO:0000256" key="1">
    <source>
        <dbReference type="ARBA" id="ARBA00004496"/>
    </source>
</evidence>
<dbReference type="InterPro" id="IPR017945">
    <property type="entry name" value="DHBP_synth_RibB-like_a/b_dom"/>
</dbReference>
<proteinExistence type="inferred from homology"/>
<dbReference type="PANTHER" id="PTHR17490">
    <property type="entry name" value="SUA5"/>
    <property type="match status" value="1"/>
</dbReference>
<dbReference type="Proteomes" id="UP001180481">
    <property type="component" value="Chromosome"/>
</dbReference>
<reference evidence="15" key="1">
    <citation type="submission" date="2023-09" db="EMBL/GenBank/DDBJ databases">
        <title>Flavobacterium sp. 20NA77.7 isolated from freshwater.</title>
        <authorList>
            <person name="Le V."/>
            <person name="Ko S.-R."/>
            <person name="Ahn C.-Y."/>
            <person name="Oh H.-M."/>
        </authorList>
    </citation>
    <scope>NUCLEOTIDE SEQUENCE</scope>
    <source>
        <strain evidence="15">20NA77.7</strain>
    </source>
</reference>
<dbReference type="Pfam" id="PF03481">
    <property type="entry name" value="Sua5_C"/>
    <property type="match status" value="1"/>
</dbReference>
<comment type="catalytic activity">
    <reaction evidence="12 13">
        <text>L-threonine + hydrogencarbonate + ATP = L-threonylcarbamoyladenylate + diphosphate + H2O</text>
        <dbReference type="Rhea" id="RHEA:36407"/>
        <dbReference type="ChEBI" id="CHEBI:15377"/>
        <dbReference type="ChEBI" id="CHEBI:17544"/>
        <dbReference type="ChEBI" id="CHEBI:30616"/>
        <dbReference type="ChEBI" id="CHEBI:33019"/>
        <dbReference type="ChEBI" id="CHEBI:57926"/>
        <dbReference type="ChEBI" id="CHEBI:73682"/>
        <dbReference type="EC" id="2.7.7.87"/>
    </reaction>
</comment>
<evidence type="ECO:0000256" key="4">
    <source>
        <dbReference type="ARBA" id="ARBA00015492"/>
    </source>
</evidence>
<evidence type="ECO:0000256" key="9">
    <source>
        <dbReference type="ARBA" id="ARBA00022741"/>
    </source>
</evidence>
<comment type="similarity">
    <text evidence="2 13">Belongs to the SUA5 family.</text>
</comment>
<comment type="subcellular location">
    <subcellularLocation>
        <location evidence="1 13">Cytoplasm</location>
    </subcellularLocation>
</comment>
<dbReference type="PROSITE" id="PS51163">
    <property type="entry name" value="YRDC"/>
    <property type="match status" value="1"/>
</dbReference>
<feature type="domain" description="YrdC-like" evidence="14">
    <location>
        <begin position="3"/>
        <end position="189"/>
    </location>
</feature>
<evidence type="ECO:0000256" key="5">
    <source>
        <dbReference type="ARBA" id="ARBA00022490"/>
    </source>
</evidence>
<sequence length="315" mass="35259">MITKDINLVKKYLRDGKNVVIPTETVYGLAGSIFSDDALKSIFSIKKRPFENPLIVHVSNKSQIRDLVTEIHPKIELLIDTFMPGPLTVVLPSNEKVSKYITAGKSTVAVRIPNHEITRKLIEEIGFPIAAPSANPFQQISPTTAEQVAHYFSNLDLPILDGGQCNCGIESTIVGMDKDTPIIFRKGAISIDRIEQLVGKVFHHLPKSIHMPGMYKKHYSPLTPLKLVKELSELSPEDMSKYVGLLTFSERPILSGFRKIKVLSETENEMEAIKNLYTYLFELDQAKLDLIVAVKISINSEFATLINERLEQASN</sequence>
<organism evidence="15 16">
    <name type="scientific">Flavobacterium nakdongensis</name>
    <dbReference type="NCBI Taxonomy" id="3073563"/>
    <lineage>
        <taxon>Bacteria</taxon>
        <taxon>Pseudomonadati</taxon>
        <taxon>Bacteroidota</taxon>
        <taxon>Flavobacteriia</taxon>
        <taxon>Flavobacteriales</taxon>
        <taxon>Flavobacteriaceae</taxon>
        <taxon>Flavobacterium</taxon>
    </lineage>
</organism>
<keyword evidence="6 13" id="KW-0808">Transferase</keyword>
<dbReference type="RefSeq" id="WP_309532697.1">
    <property type="nucleotide sequence ID" value="NZ_CP133721.1"/>
</dbReference>
<gene>
    <name evidence="15" type="ORF">RF683_02790</name>
</gene>
<evidence type="ECO:0000313" key="16">
    <source>
        <dbReference type="Proteomes" id="UP001180481"/>
    </source>
</evidence>
<evidence type="ECO:0000256" key="13">
    <source>
        <dbReference type="PIRNR" id="PIRNR004930"/>
    </source>
</evidence>
<dbReference type="GO" id="GO:0061710">
    <property type="term" value="F:L-threonylcarbamoyladenylate synthase"/>
    <property type="evidence" value="ECO:0007669"/>
    <property type="project" value="UniProtKB-EC"/>
</dbReference>
<keyword evidence="7 13" id="KW-0819">tRNA processing</keyword>
<keyword evidence="16" id="KW-1185">Reference proteome</keyword>
<dbReference type="Gene3D" id="3.40.50.11030">
    <property type="entry name" value="Threonylcarbamoyl-AMP synthase, C-terminal domain"/>
    <property type="match status" value="1"/>
</dbReference>